<dbReference type="EMBL" id="AVFL01000021">
    <property type="protein sequence ID" value="EWY38091.1"/>
    <property type="molecule type" value="Genomic_DNA"/>
</dbReference>
<dbReference type="STRING" id="1385369.N825_15530"/>
<dbReference type="Proteomes" id="UP000019486">
    <property type="component" value="Unassembled WGS sequence"/>
</dbReference>
<accession>W9GZS5</accession>
<evidence type="ECO:0008006" key="3">
    <source>
        <dbReference type="Google" id="ProtNLM"/>
    </source>
</evidence>
<name>W9GZS5_9PROT</name>
<keyword evidence="2" id="KW-1185">Reference proteome</keyword>
<dbReference type="RefSeq" id="WP_157619515.1">
    <property type="nucleotide sequence ID" value="NZ_AVFL01000021.1"/>
</dbReference>
<dbReference type="AlphaFoldDB" id="W9GZS5"/>
<gene>
    <name evidence="1" type="ORF">N825_15530</name>
</gene>
<organism evidence="1 2">
    <name type="scientific">Skermanella stibiiresistens SB22</name>
    <dbReference type="NCBI Taxonomy" id="1385369"/>
    <lineage>
        <taxon>Bacteria</taxon>
        <taxon>Pseudomonadati</taxon>
        <taxon>Pseudomonadota</taxon>
        <taxon>Alphaproteobacteria</taxon>
        <taxon>Rhodospirillales</taxon>
        <taxon>Azospirillaceae</taxon>
        <taxon>Skermanella</taxon>
    </lineage>
</organism>
<protein>
    <recommendedName>
        <fullName evidence="3">SIMPL domain-containing protein</fullName>
    </recommendedName>
</protein>
<dbReference type="OrthoDB" id="7355920at2"/>
<evidence type="ECO:0000313" key="2">
    <source>
        <dbReference type="Proteomes" id="UP000019486"/>
    </source>
</evidence>
<sequence>MPRIFPSLALPLALGLSLGLPLVLGTPAAAQIIAPTMDQVVLDLTAEDWVGTDTARVSIVADAAASGQGSDSGGQRDDLLKSVGALVPNADWRIVQFDRSTDQAGLERRRAVIEARLPESALGGLADKAKQASRPGLQLRIGAIEFTPTLAETETVRARLRAEIYGKAAAELKSLEQSFPGRSFRMGNIDFADAPVQSFVRKTREAAMPMAMAAPADAAEESPMNVSEKLVIRARVVLSAVAPTTAPTQAPNK</sequence>
<evidence type="ECO:0000313" key="1">
    <source>
        <dbReference type="EMBL" id="EWY38091.1"/>
    </source>
</evidence>
<reference evidence="1 2" key="1">
    <citation type="submission" date="2013-08" db="EMBL/GenBank/DDBJ databases">
        <title>The genome sequence of Skermanella stibiiresistens.</title>
        <authorList>
            <person name="Zhu W."/>
            <person name="Wang G."/>
        </authorList>
    </citation>
    <scope>NUCLEOTIDE SEQUENCE [LARGE SCALE GENOMIC DNA]</scope>
    <source>
        <strain evidence="1 2">SB22</strain>
    </source>
</reference>
<proteinExistence type="predicted"/>
<comment type="caution">
    <text evidence="1">The sequence shown here is derived from an EMBL/GenBank/DDBJ whole genome shotgun (WGS) entry which is preliminary data.</text>
</comment>